<reference evidence="2" key="1">
    <citation type="submission" date="2022-07" db="EMBL/GenBank/DDBJ databases">
        <title>Parvularcula maris sp. nov., an algicidal bacterium isolated from seawater.</title>
        <authorList>
            <person name="Li F."/>
        </authorList>
    </citation>
    <scope>NUCLEOTIDE SEQUENCE</scope>
    <source>
        <strain evidence="2">BGMRC 0090</strain>
    </source>
</reference>
<dbReference type="Pfam" id="PF09949">
    <property type="entry name" value="APP1_cat"/>
    <property type="match status" value="1"/>
</dbReference>
<comment type="caution">
    <text evidence="2">The sequence shown here is derived from an EMBL/GenBank/DDBJ whole genome shotgun (WGS) entry which is preliminary data.</text>
</comment>
<dbReference type="InterPro" id="IPR052935">
    <property type="entry name" value="Mg2+_PAP"/>
</dbReference>
<name>A0A9X2RHK9_9PROT</name>
<feature type="domain" description="Phosphatidate phosphatase APP1 catalytic" evidence="1">
    <location>
        <begin position="158"/>
        <end position="310"/>
    </location>
</feature>
<gene>
    <name evidence="2" type="ORF">NOG11_01345</name>
</gene>
<dbReference type="Proteomes" id="UP001142610">
    <property type="component" value="Unassembled WGS sequence"/>
</dbReference>
<proteinExistence type="predicted"/>
<evidence type="ECO:0000313" key="3">
    <source>
        <dbReference type="Proteomes" id="UP001142610"/>
    </source>
</evidence>
<evidence type="ECO:0000259" key="1">
    <source>
        <dbReference type="Pfam" id="PF09949"/>
    </source>
</evidence>
<dbReference type="EMBL" id="JANIBC010000001">
    <property type="protein sequence ID" value="MCQ8184021.1"/>
    <property type="molecule type" value="Genomic_DNA"/>
</dbReference>
<evidence type="ECO:0000313" key="2">
    <source>
        <dbReference type="EMBL" id="MCQ8184021.1"/>
    </source>
</evidence>
<accession>A0A9X2RHK9</accession>
<dbReference type="InterPro" id="IPR019236">
    <property type="entry name" value="APP1_cat"/>
</dbReference>
<keyword evidence="3" id="KW-1185">Reference proteome</keyword>
<dbReference type="PANTHER" id="PTHR28208">
    <property type="entry name" value="PHOSPHATIDATE PHOSPHATASE APP1"/>
    <property type="match status" value="1"/>
</dbReference>
<dbReference type="PANTHER" id="PTHR28208:SF3">
    <property type="entry name" value="PHOSPHATIDATE PHOSPHATASE APP1"/>
    <property type="match status" value="1"/>
</dbReference>
<organism evidence="2 3">
    <name type="scientific">Parvularcula maris</name>
    <dbReference type="NCBI Taxonomy" id="2965077"/>
    <lineage>
        <taxon>Bacteria</taxon>
        <taxon>Pseudomonadati</taxon>
        <taxon>Pseudomonadota</taxon>
        <taxon>Alphaproteobacteria</taxon>
        <taxon>Parvularculales</taxon>
        <taxon>Parvularculaceae</taxon>
        <taxon>Parvularcula</taxon>
    </lineage>
</organism>
<sequence>MSAAPHLRNLAQKGIAAAERSIDRLRYDILGRKDEEAEPHILAYHGYRNDKRLILKGRLVESWPGHAGVSEASFAKVRNMLRLYESDELPGEKVDIKLMGETHHLESDGEGYFTLDIAIDRPLPERSEWEKAEISTPALGAATVIAEILAPGREVGLAVISDIDDTVLETGVSNFLANWKRILMEMPEERVVVEGAPELYTMLTGEEGQRAPIFYVSSSPWNLFGYLARFMQKKQLPQGPMFLKDYGVDDAKFIASAHTEHKIEAVRHILEMYPNMRFLCIGDDGEKDVDVYAEASKEHPERVVGVFIRDVHGTGRSARHDEALQELQGRGIEVYFGQTLGEAQEVADRLGFGRT</sequence>
<protein>
    <submittedName>
        <fullName evidence="2">DUF2183 domain-containing protein</fullName>
    </submittedName>
</protein>
<dbReference type="RefSeq" id="WP_256617826.1">
    <property type="nucleotide sequence ID" value="NZ_JANIBC010000001.1"/>
</dbReference>
<dbReference type="GO" id="GO:0008195">
    <property type="term" value="F:phosphatidate phosphatase activity"/>
    <property type="evidence" value="ECO:0007669"/>
    <property type="project" value="InterPro"/>
</dbReference>
<dbReference type="AlphaFoldDB" id="A0A9X2RHK9"/>